<dbReference type="RefSeq" id="WP_345642752.1">
    <property type="nucleotide sequence ID" value="NZ_BAABEP010000006.1"/>
</dbReference>
<dbReference type="Proteomes" id="UP001499884">
    <property type="component" value="Unassembled WGS sequence"/>
</dbReference>
<organism evidence="1 2">
    <name type="scientific">Streptomyces tremellae</name>
    <dbReference type="NCBI Taxonomy" id="1124239"/>
    <lineage>
        <taxon>Bacteria</taxon>
        <taxon>Bacillati</taxon>
        <taxon>Actinomycetota</taxon>
        <taxon>Actinomycetes</taxon>
        <taxon>Kitasatosporales</taxon>
        <taxon>Streptomycetaceae</taxon>
        <taxon>Streptomyces</taxon>
    </lineage>
</organism>
<proteinExistence type="predicted"/>
<accession>A0ABP7EFV2</accession>
<comment type="caution">
    <text evidence="1">The sequence shown here is derived from an EMBL/GenBank/DDBJ whole genome shotgun (WGS) entry which is preliminary data.</text>
</comment>
<keyword evidence="2" id="KW-1185">Reference proteome</keyword>
<reference evidence="2" key="1">
    <citation type="journal article" date="2019" name="Int. J. Syst. Evol. Microbiol.">
        <title>The Global Catalogue of Microorganisms (GCM) 10K type strain sequencing project: providing services to taxonomists for standard genome sequencing and annotation.</title>
        <authorList>
            <consortium name="The Broad Institute Genomics Platform"/>
            <consortium name="The Broad Institute Genome Sequencing Center for Infectious Disease"/>
            <person name="Wu L."/>
            <person name="Ma J."/>
        </authorList>
    </citation>
    <scope>NUCLEOTIDE SEQUENCE [LARGE SCALE GENOMIC DNA]</scope>
    <source>
        <strain evidence="2">JCM 30846</strain>
    </source>
</reference>
<gene>
    <name evidence="1" type="ORF">GCM10023082_14400</name>
</gene>
<sequence>MSARQTMIGALFVDSGLEPDPADPTGRLRRIRPPRAGYACYLCGARLGPVHGRDVPAFVADTSISHRATCPATTTQGATAA</sequence>
<protein>
    <submittedName>
        <fullName evidence="1">Uncharacterized protein</fullName>
    </submittedName>
</protein>
<name>A0ABP7EFV2_9ACTN</name>
<dbReference type="EMBL" id="BAABEP010000006">
    <property type="protein sequence ID" value="GAA3717952.1"/>
    <property type="molecule type" value="Genomic_DNA"/>
</dbReference>
<evidence type="ECO:0000313" key="1">
    <source>
        <dbReference type="EMBL" id="GAA3717952.1"/>
    </source>
</evidence>
<evidence type="ECO:0000313" key="2">
    <source>
        <dbReference type="Proteomes" id="UP001499884"/>
    </source>
</evidence>